<gene>
    <name evidence="1" type="ORF">AB3G39_02620</name>
</gene>
<sequence length="147" mass="16874">MKILSLLFLTLFLGKGCEGDKKQDIETAVIEYVANTRGFYQKITIEKQMVFISNDRSGKEKIEPTKISDTDWKELIDLFQDVNLDEIKDLKSPTEKRLYDGAAIANIKITYKGISYESPSFDHGFPPFEIKKLVNKINSFAKQKDEN</sequence>
<organism evidence="1">
    <name type="scientific">Flavobacterium sp. WC2416</name>
    <dbReference type="NCBI Taxonomy" id="3234141"/>
    <lineage>
        <taxon>Bacteria</taxon>
        <taxon>Pseudomonadati</taxon>
        <taxon>Bacteroidota</taxon>
        <taxon>Flavobacteriia</taxon>
        <taxon>Flavobacteriales</taxon>
        <taxon>Flavobacteriaceae</taxon>
        <taxon>Flavobacterium</taxon>
    </lineage>
</organism>
<dbReference type="RefSeq" id="WP_369765940.1">
    <property type="nucleotide sequence ID" value="NZ_CP165626.1"/>
</dbReference>
<protein>
    <recommendedName>
        <fullName evidence="2">Lipoprotein</fullName>
    </recommendedName>
</protein>
<evidence type="ECO:0008006" key="2">
    <source>
        <dbReference type="Google" id="ProtNLM"/>
    </source>
</evidence>
<dbReference type="AlphaFoldDB" id="A0AB39WF72"/>
<evidence type="ECO:0000313" key="1">
    <source>
        <dbReference type="EMBL" id="XDU99268.1"/>
    </source>
</evidence>
<proteinExistence type="predicted"/>
<name>A0AB39WF72_9FLAO</name>
<reference evidence="1" key="1">
    <citation type="submission" date="2024-07" db="EMBL/GenBank/DDBJ databases">
        <authorList>
            <person name="Biller S.J."/>
        </authorList>
    </citation>
    <scope>NUCLEOTIDE SEQUENCE</scope>
    <source>
        <strain evidence="1">WC2416</strain>
    </source>
</reference>
<dbReference type="EMBL" id="CP165626">
    <property type="protein sequence ID" value="XDU99268.1"/>
    <property type="molecule type" value="Genomic_DNA"/>
</dbReference>
<accession>A0AB39WF72</accession>